<dbReference type="GO" id="GO:0003676">
    <property type="term" value="F:nucleic acid binding"/>
    <property type="evidence" value="ECO:0007669"/>
    <property type="project" value="InterPro"/>
</dbReference>
<dbReference type="InterPro" id="IPR044925">
    <property type="entry name" value="His-Me_finger_sf"/>
</dbReference>
<dbReference type="InterPro" id="IPR008353">
    <property type="entry name" value="Peptidase_S1B_tx"/>
</dbReference>
<evidence type="ECO:0000256" key="1">
    <source>
        <dbReference type="PIRSR" id="PIRSR640255-1"/>
    </source>
</evidence>
<sequence>MLRGIIEQKEISKERFEAKQDQIQKQALKRFIENDSKRNSNLEKIDIKDNTLKSRRKLLNDYDSIAMERIMGKSDLFPISYLQMGTNSGNSICRIQIRDDKGSFIGSGTGFLVSENVLMTNNHVIDSMRTALNSIAEFNYQDDVNFMPCPTYTFRLNPEQFFVTDEELDFTLVALKDNPSSDKQPKDFGHLHLIAEEGKIIEGEYVSIIQHPNGGPKAVTIRENKVSSILDDFIHYLTDTEPGSSGSPVFNDQWIVVALHHSGVPDPNKKNIWIANEGIRISSISNYFAKKYNNFTAGEKMFIREIFSNLDIFSEPKPPEPTTSQIDVGYDSTFLGLDYKVDLPGLSEEMKKDVSYMDNGSYVLDYTHFSIVMCRSRCLAYFTAVNIDGNQAKNIKRSGDSWNFDPRIPKDAQYGDELYAKNDLDRGHLVRRLDPVWGDKAIQANNDTFHFTNSSPQHKNLNQKIWLDLENYILKNAQNHNLKVSVFTGPVFRSDDMIYRGKFKIPAEFWKVAVMIKDDGKMSATAYLQTQKNMIENLEFAYGEYKTYQVPVARIEEITGLDFGELSQYDPIANIESSGMVIGAPEHIKL</sequence>
<keyword evidence="2" id="KW-0479">Metal-binding</keyword>
<accession>G9XAN2</accession>
<dbReference type="FunFam" id="3.40.570.10:FF:000013">
    <property type="entry name" value="Serine protease"/>
    <property type="match status" value="1"/>
</dbReference>
<organism evidence="5 6">
    <name type="scientific">Peptoanaerobacter stomatis</name>
    <dbReference type="NCBI Taxonomy" id="796937"/>
    <lineage>
        <taxon>Bacteria</taxon>
        <taxon>Bacillati</taxon>
        <taxon>Bacillota</taxon>
        <taxon>Clostridia</taxon>
        <taxon>Peptostreptococcales</taxon>
        <taxon>Filifactoraceae</taxon>
        <taxon>Peptoanaerobacter</taxon>
    </lineage>
</organism>
<dbReference type="InterPro" id="IPR040255">
    <property type="entry name" value="Non-specific_endonuclease"/>
</dbReference>
<dbReference type="GO" id="GO:0004519">
    <property type="term" value="F:endonuclease activity"/>
    <property type="evidence" value="ECO:0007669"/>
    <property type="project" value="TreeGrafter"/>
</dbReference>
<dbReference type="RefSeq" id="WP_009529097.1">
    <property type="nucleotide sequence ID" value="NZ_JH414602.1"/>
</dbReference>
<evidence type="ECO:0000256" key="2">
    <source>
        <dbReference type="PIRSR" id="PIRSR640255-2"/>
    </source>
</evidence>
<dbReference type="PATRIC" id="fig|796940.3.peg.329"/>
<dbReference type="Pfam" id="PF13365">
    <property type="entry name" value="Trypsin_2"/>
    <property type="match status" value="1"/>
</dbReference>
<dbReference type="Proteomes" id="UP000003379">
    <property type="component" value="Unassembled WGS sequence"/>
</dbReference>
<dbReference type="InterPro" id="IPR020821">
    <property type="entry name" value="ENPP1-3/EXOG-like_nuc-like"/>
</dbReference>
<dbReference type="GO" id="GO:0004252">
    <property type="term" value="F:serine-type endopeptidase activity"/>
    <property type="evidence" value="ECO:0007669"/>
    <property type="project" value="InterPro"/>
</dbReference>
<protein>
    <recommendedName>
        <fullName evidence="7">DNA/RNA non-specific endonuclease</fullName>
    </recommendedName>
</protein>
<evidence type="ECO:0000313" key="5">
    <source>
        <dbReference type="EMBL" id="EHL20052.1"/>
    </source>
</evidence>
<dbReference type="PANTHER" id="PTHR13966">
    <property type="entry name" value="ENDONUCLEASE RELATED"/>
    <property type="match status" value="1"/>
</dbReference>
<dbReference type="Gene3D" id="2.40.10.10">
    <property type="entry name" value="Trypsin-like serine proteases"/>
    <property type="match status" value="2"/>
</dbReference>
<dbReference type="InterPro" id="IPR043504">
    <property type="entry name" value="Peptidase_S1_PA_chymotrypsin"/>
</dbReference>
<dbReference type="HOGENOM" id="CLU_016161_0_0_9"/>
<dbReference type="SMART" id="SM00892">
    <property type="entry name" value="Endonuclease_NS"/>
    <property type="match status" value="1"/>
</dbReference>
<dbReference type="SMART" id="SM00477">
    <property type="entry name" value="NUC"/>
    <property type="match status" value="1"/>
</dbReference>
<dbReference type="CDD" id="cd00091">
    <property type="entry name" value="NUC"/>
    <property type="match status" value="1"/>
</dbReference>
<comment type="caution">
    <text evidence="5">The sequence shown here is derived from an EMBL/GenBank/DDBJ whole genome shotgun (WGS) entry which is preliminary data.</text>
</comment>
<proteinExistence type="predicted"/>
<dbReference type="STRING" id="796937.HMPREF9630_00509"/>
<dbReference type="InterPro" id="IPR044929">
    <property type="entry name" value="DNA/RNA_non-sp_Endonuclease_sf"/>
</dbReference>
<dbReference type="PANTHER" id="PTHR13966:SF5">
    <property type="entry name" value="ENDONUCLEASE G, MITOCHONDRIAL"/>
    <property type="match status" value="1"/>
</dbReference>
<dbReference type="InterPro" id="IPR009003">
    <property type="entry name" value="Peptidase_S1_PA"/>
</dbReference>
<feature type="active site" description="Proton acceptor" evidence="1">
    <location>
        <position position="428"/>
    </location>
</feature>
<reference evidence="5 6" key="1">
    <citation type="submission" date="2011-08" db="EMBL/GenBank/DDBJ databases">
        <title>The Genome Sequence of Eubacteriaceae bacterium CM5.</title>
        <authorList>
            <consortium name="The Broad Institute Genome Sequencing Platform"/>
            <person name="Earl A."/>
            <person name="Ward D."/>
            <person name="Feldgarden M."/>
            <person name="Gevers D."/>
            <person name="Sizova M."/>
            <person name="Hazen A."/>
            <person name="Epstein S."/>
            <person name="Young S.K."/>
            <person name="Zeng Q."/>
            <person name="Gargeya S."/>
            <person name="Fitzgerald M."/>
            <person name="Haas B."/>
            <person name="Abouelleil A."/>
            <person name="Alvarado L."/>
            <person name="Arachchi H.M."/>
            <person name="Berlin A."/>
            <person name="Brown A."/>
            <person name="Chapman S.B."/>
            <person name="Chen Z."/>
            <person name="Dunbar C."/>
            <person name="Freedman E."/>
            <person name="Gearin G."/>
            <person name="Gellesch M."/>
            <person name="Goldberg J."/>
            <person name="Griggs A."/>
            <person name="Gujja S."/>
            <person name="Heiman D."/>
            <person name="Howarth C."/>
            <person name="Larson L."/>
            <person name="Lui A."/>
            <person name="MacDonald P.J.P."/>
            <person name="Montmayeur A."/>
            <person name="Murphy C."/>
            <person name="Neiman D."/>
            <person name="Pearson M."/>
            <person name="Priest M."/>
            <person name="Roberts A."/>
            <person name="Saif S."/>
            <person name="Shea T."/>
            <person name="Shenoy N."/>
            <person name="Sisk P."/>
            <person name="Stolte C."/>
            <person name="Sykes S."/>
            <person name="Wortman J."/>
            <person name="Nusbaum C."/>
            <person name="Birren B."/>
        </authorList>
    </citation>
    <scope>NUCLEOTIDE SEQUENCE [LARGE SCALE GENOMIC DNA]</scope>
    <source>
        <strain evidence="5 6">CM5</strain>
    </source>
</reference>
<dbReference type="GO" id="GO:0046872">
    <property type="term" value="F:metal ion binding"/>
    <property type="evidence" value="ECO:0007669"/>
    <property type="project" value="UniProtKB-KW"/>
</dbReference>
<dbReference type="SUPFAM" id="SSF50494">
    <property type="entry name" value="Trypsin-like serine proteases"/>
    <property type="match status" value="1"/>
</dbReference>
<dbReference type="InterPro" id="IPR001604">
    <property type="entry name" value="Endo_G_ENPP1-like_dom"/>
</dbReference>
<dbReference type="EMBL" id="AFZG01000012">
    <property type="protein sequence ID" value="EHL20052.1"/>
    <property type="molecule type" value="Genomic_DNA"/>
</dbReference>
<dbReference type="Gene3D" id="3.40.570.10">
    <property type="entry name" value="Extracellular Endonuclease, subunit A"/>
    <property type="match status" value="1"/>
</dbReference>
<feature type="domain" description="ENPP1-3/EXOG-like endonuclease/phosphodiesterase" evidence="3">
    <location>
        <begin position="366"/>
        <end position="570"/>
    </location>
</feature>
<feature type="domain" description="DNA/RNA non-specific endonuclease/pyrophosphatase/phosphodiesterase" evidence="4">
    <location>
        <begin position="365"/>
        <end position="570"/>
    </location>
</feature>
<evidence type="ECO:0000313" key="6">
    <source>
        <dbReference type="Proteomes" id="UP000003379"/>
    </source>
</evidence>
<feature type="binding site" evidence="2">
    <location>
        <position position="462"/>
    </location>
    <ligand>
        <name>Mg(2+)</name>
        <dbReference type="ChEBI" id="CHEBI:18420"/>
        <note>catalytic</note>
    </ligand>
</feature>
<gene>
    <name evidence="5" type="ORF">HMPREF9628_01049</name>
</gene>
<dbReference type="SUPFAM" id="SSF54060">
    <property type="entry name" value="His-Me finger endonucleases"/>
    <property type="match status" value="1"/>
</dbReference>
<evidence type="ECO:0008006" key="7">
    <source>
        <dbReference type="Google" id="ProtNLM"/>
    </source>
</evidence>
<dbReference type="GO" id="GO:0006508">
    <property type="term" value="P:proteolysis"/>
    <property type="evidence" value="ECO:0007669"/>
    <property type="project" value="InterPro"/>
</dbReference>
<evidence type="ECO:0000259" key="3">
    <source>
        <dbReference type="SMART" id="SM00477"/>
    </source>
</evidence>
<dbReference type="PRINTS" id="PR01774">
    <property type="entry name" value="EXFOLTOXIN"/>
</dbReference>
<evidence type="ECO:0000259" key="4">
    <source>
        <dbReference type="SMART" id="SM00892"/>
    </source>
</evidence>
<dbReference type="AlphaFoldDB" id="G9XAN2"/>
<dbReference type="Pfam" id="PF01223">
    <property type="entry name" value="Endonuclease_NS"/>
    <property type="match status" value="1"/>
</dbReference>
<name>G9XAN2_9FIRM</name>